<evidence type="ECO:0000256" key="4">
    <source>
        <dbReference type="ARBA" id="ARBA00022692"/>
    </source>
</evidence>
<dbReference type="GO" id="GO:0015854">
    <property type="term" value="P:guanine transport"/>
    <property type="evidence" value="ECO:0007669"/>
    <property type="project" value="TreeGrafter"/>
</dbReference>
<feature type="transmembrane region" description="Helical" evidence="8">
    <location>
        <begin position="182"/>
        <end position="199"/>
    </location>
</feature>
<evidence type="ECO:0000256" key="5">
    <source>
        <dbReference type="ARBA" id="ARBA00022989"/>
    </source>
</evidence>
<comment type="caution">
    <text evidence="9">The sequence shown here is derived from an EMBL/GenBank/DDBJ whole genome shotgun (WGS) entry which is preliminary data.</text>
</comment>
<dbReference type="InterPro" id="IPR045018">
    <property type="entry name" value="Azg-like"/>
</dbReference>
<feature type="region of interest" description="Disordered" evidence="7">
    <location>
        <begin position="565"/>
        <end position="595"/>
    </location>
</feature>
<keyword evidence="5 8" id="KW-1133">Transmembrane helix</keyword>
<feature type="transmembrane region" description="Helical" evidence="8">
    <location>
        <begin position="362"/>
        <end position="387"/>
    </location>
</feature>
<keyword evidence="6 8" id="KW-0472">Membrane</keyword>
<keyword evidence="10" id="KW-1185">Reference proteome</keyword>
<organism evidence="9 10">
    <name type="scientific">[Myrmecia] bisecta</name>
    <dbReference type="NCBI Taxonomy" id="41462"/>
    <lineage>
        <taxon>Eukaryota</taxon>
        <taxon>Viridiplantae</taxon>
        <taxon>Chlorophyta</taxon>
        <taxon>core chlorophytes</taxon>
        <taxon>Trebouxiophyceae</taxon>
        <taxon>Trebouxiales</taxon>
        <taxon>Trebouxiaceae</taxon>
        <taxon>Myrmecia</taxon>
    </lineage>
</organism>
<dbReference type="EMBL" id="JALJOR010000007">
    <property type="protein sequence ID" value="KAK9814232.1"/>
    <property type="molecule type" value="Genomic_DNA"/>
</dbReference>
<feature type="transmembrane region" description="Helical" evidence="8">
    <location>
        <begin position="270"/>
        <end position="287"/>
    </location>
</feature>
<feature type="transmembrane region" description="Helical" evidence="8">
    <location>
        <begin position="150"/>
        <end position="170"/>
    </location>
</feature>
<feature type="transmembrane region" description="Helical" evidence="8">
    <location>
        <begin position="467"/>
        <end position="486"/>
    </location>
</feature>
<sequence>MSETKLSRSAALNDRFAASMVGRFFCVSERRTSLTQELRSGVVIFLASAYILAVNANLLADSGGPCSSEDCTGPDKSFNCRFTDPGYQACLDEVRIQFVTATAAASCIACFVMGTLGNMPIVVAPALGLNAYFTYNVVGYRGTGKVPYSTALTAIFLEGWIFIILAVTGVRGKLIHLLPKPLMHAMSAGIGLFLAHIGFQSSDGLGIVTADGATLVGLGGCPVEDWIPGYFMTGPETDQVCTIVNGTAVASGLPPPTANHLCLTGKMTAAWMWLGLSGLAIITVLMARGYRGSVLLGIVFVTVISWIPGSAVSYLGSGSTLPGGLGGNGSSRLAYFKKVVAAPSLSLIGGNLNFGNLSNGDAWLALVTFLYVDFFDCTATLYTLANYVGNWVPGFVNEEDRTFPRQLGAFLSDGTGIIVGSLMGLSPLTAYIDSAVGIREGGRTGITALVASFFFFVSLFFNPILSSIPSFATGPALIVVGALMLASAAKIDWYRVDIAVPCFITIAIMPLTYSIAYGVIGGLGAFIVVKVLMLAMDQIERLLGVKKAEPSVVLGHGEVDKTITLRDPQANADDTAHGKTAAQDAEPRDPKLAEV</sequence>
<dbReference type="GO" id="GO:0005886">
    <property type="term" value="C:plasma membrane"/>
    <property type="evidence" value="ECO:0007669"/>
    <property type="project" value="TreeGrafter"/>
</dbReference>
<dbReference type="InterPro" id="IPR006043">
    <property type="entry name" value="NCS2"/>
</dbReference>
<evidence type="ECO:0000256" key="1">
    <source>
        <dbReference type="ARBA" id="ARBA00004127"/>
    </source>
</evidence>
<dbReference type="Proteomes" id="UP001489004">
    <property type="component" value="Unassembled WGS sequence"/>
</dbReference>
<dbReference type="PANTHER" id="PTHR43337:SF1">
    <property type="entry name" value="XANTHINE_URACIL PERMEASE C887.17-RELATED"/>
    <property type="match status" value="1"/>
</dbReference>
<gene>
    <name evidence="9" type="ORF">WJX72_002621</name>
</gene>
<proteinExistence type="inferred from homology"/>
<dbReference type="Pfam" id="PF00860">
    <property type="entry name" value="Xan_ur_permease"/>
    <property type="match status" value="2"/>
</dbReference>
<dbReference type="GO" id="GO:0015853">
    <property type="term" value="P:adenine transport"/>
    <property type="evidence" value="ECO:0007669"/>
    <property type="project" value="TreeGrafter"/>
</dbReference>
<protein>
    <recommendedName>
        <fullName evidence="11">Xanthine/uracil permease</fullName>
    </recommendedName>
</protein>
<evidence type="ECO:0000256" key="6">
    <source>
        <dbReference type="ARBA" id="ARBA00023136"/>
    </source>
</evidence>
<evidence type="ECO:0000256" key="3">
    <source>
        <dbReference type="ARBA" id="ARBA00022448"/>
    </source>
</evidence>
<feature type="transmembrane region" description="Helical" evidence="8">
    <location>
        <begin position="444"/>
        <end position="461"/>
    </location>
</feature>
<comment type="subcellular location">
    <subcellularLocation>
        <location evidence="1">Endomembrane system</location>
        <topology evidence="1">Multi-pass membrane protein</topology>
    </subcellularLocation>
</comment>
<dbReference type="GO" id="GO:0012505">
    <property type="term" value="C:endomembrane system"/>
    <property type="evidence" value="ECO:0007669"/>
    <property type="project" value="UniProtKB-SubCell"/>
</dbReference>
<keyword evidence="3" id="KW-0813">Transport</keyword>
<dbReference type="GO" id="GO:0005345">
    <property type="term" value="F:purine nucleobase transmembrane transporter activity"/>
    <property type="evidence" value="ECO:0007669"/>
    <property type="project" value="TreeGrafter"/>
</dbReference>
<feature type="transmembrane region" description="Helical" evidence="8">
    <location>
        <begin position="515"/>
        <end position="536"/>
    </location>
</feature>
<dbReference type="PANTHER" id="PTHR43337">
    <property type="entry name" value="XANTHINE/URACIL PERMEASE C887.17-RELATED"/>
    <property type="match status" value="1"/>
</dbReference>
<evidence type="ECO:0000313" key="9">
    <source>
        <dbReference type="EMBL" id="KAK9814232.1"/>
    </source>
</evidence>
<evidence type="ECO:0000256" key="7">
    <source>
        <dbReference type="SAM" id="MobiDB-lite"/>
    </source>
</evidence>
<accession>A0AAW1PZN2</accession>
<evidence type="ECO:0000256" key="2">
    <source>
        <dbReference type="ARBA" id="ARBA00005697"/>
    </source>
</evidence>
<feature type="transmembrane region" description="Helical" evidence="8">
    <location>
        <begin position="407"/>
        <end position="432"/>
    </location>
</feature>
<evidence type="ECO:0008006" key="11">
    <source>
        <dbReference type="Google" id="ProtNLM"/>
    </source>
</evidence>
<evidence type="ECO:0000313" key="10">
    <source>
        <dbReference type="Proteomes" id="UP001489004"/>
    </source>
</evidence>
<dbReference type="AlphaFoldDB" id="A0AAW1PZN2"/>
<reference evidence="9 10" key="1">
    <citation type="journal article" date="2024" name="Nat. Commun.">
        <title>Phylogenomics reveals the evolutionary origins of lichenization in chlorophyte algae.</title>
        <authorList>
            <person name="Puginier C."/>
            <person name="Libourel C."/>
            <person name="Otte J."/>
            <person name="Skaloud P."/>
            <person name="Haon M."/>
            <person name="Grisel S."/>
            <person name="Petersen M."/>
            <person name="Berrin J.G."/>
            <person name="Delaux P.M."/>
            <person name="Dal Grande F."/>
            <person name="Keller J."/>
        </authorList>
    </citation>
    <scope>NUCLEOTIDE SEQUENCE [LARGE SCALE GENOMIC DNA]</scope>
    <source>
        <strain evidence="9 10">SAG 2043</strain>
    </source>
</reference>
<keyword evidence="4 8" id="KW-0812">Transmembrane</keyword>
<comment type="similarity">
    <text evidence="2">Belongs to the nucleobase:cation symporter-2 (NCS2) (TC 2.A.40) family. Azg-like subfamily.</text>
</comment>
<feature type="compositionally biased region" description="Basic and acidic residues" evidence="7">
    <location>
        <begin position="585"/>
        <end position="595"/>
    </location>
</feature>
<feature type="transmembrane region" description="Helical" evidence="8">
    <location>
        <begin position="294"/>
        <end position="315"/>
    </location>
</feature>
<evidence type="ECO:0000256" key="8">
    <source>
        <dbReference type="SAM" id="Phobius"/>
    </source>
</evidence>
<name>A0AAW1PZN2_9CHLO</name>